<name>A0ACB8U6B7_9APHY</name>
<dbReference type="Proteomes" id="UP001055072">
    <property type="component" value="Unassembled WGS sequence"/>
</dbReference>
<accession>A0ACB8U6B7</accession>
<proteinExistence type="predicted"/>
<organism evidence="1 2">
    <name type="scientific">Irpex rosettiformis</name>
    <dbReference type="NCBI Taxonomy" id="378272"/>
    <lineage>
        <taxon>Eukaryota</taxon>
        <taxon>Fungi</taxon>
        <taxon>Dikarya</taxon>
        <taxon>Basidiomycota</taxon>
        <taxon>Agaricomycotina</taxon>
        <taxon>Agaricomycetes</taxon>
        <taxon>Polyporales</taxon>
        <taxon>Irpicaceae</taxon>
        <taxon>Irpex</taxon>
    </lineage>
</organism>
<protein>
    <submittedName>
        <fullName evidence="1">Uncharacterized protein</fullName>
    </submittedName>
</protein>
<reference evidence="1" key="1">
    <citation type="journal article" date="2021" name="Environ. Microbiol.">
        <title>Gene family expansions and transcriptome signatures uncover fungal adaptations to wood decay.</title>
        <authorList>
            <person name="Hage H."/>
            <person name="Miyauchi S."/>
            <person name="Viragh M."/>
            <person name="Drula E."/>
            <person name="Min B."/>
            <person name="Chaduli D."/>
            <person name="Navarro D."/>
            <person name="Favel A."/>
            <person name="Norest M."/>
            <person name="Lesage-Meessen L."/>
            <person name="Balint B."/>
            <person name="Merenyi Z."/>
            <person name="de Eugenio L."/>
            <person name="Morin E."/>
            <person name="Martinez A.T."/>
            <person name="Baldrian P."/>
            <person name="Stursova M."/>
            <person name="Martinez M.J."/>
            <person name="Novotny C."/>
            <person name="Magnuson J.K."/>
            <person name="Spatafora J.W."/>
            <person name="Maurice S."/>
            <person name="Pangilinan J."/>
            <person name="Andreopoulos W."/>
            <person name="LaButti K."/>
            <person name="Hundley H."/>
            <person name="Na H."/>
            <person name="Kuo A."/>
            <person name="Barry K."/>
            <person name="Lipzen A."/>
            <person name="Henrissat B."/>
            <person name="Riley R."/>
            <person name="Ahrendt S."/>
            <person name="Nagy L.G."/>
            <person name="Grigoriev I.V."/>
            <person name="Martin F."/>
            <person name="Rosso M.N."/>
        </authorList>
    </citation>
    <scope>NUCLEOTIDE SEQUENCE</scope>
    <source>
        <strain evidence="1">CBS 384.51</strain>
    </source>
</reference>
<dbReference type="EMBL" id="MU274909">
    <property type="protein sequence ID" value="KAI0089761.1"/>
    <property type="molecule type" value="Genomic_DNA"/>
</dbReference>
<comment type="caution">
    <text evidence="1">The sequence shown here is derived from an EMBL/GenBank/DDBJ whole genome shotgun (WGS) entry which is preliminary data.</text>
</comment>
<evidence type="ECO:0000313" key="2">
    <source>
        <dbReference type="Proteomes" id="UP001055072"/>
    </source>
</evidence>
<evidence type="ECO:0000313" key="1">
    <source>
        <dbReference type="EMBL" id="KAI0089761.1"/>
    </source>
</evidence>
<sequence length="500" mass="57611">MVKKQLKCRTTGVPSIRPFQSTCSSDQLSTEILTYIFKFGVEIFKQPKDSSAETSALTERPEFQEFPCAPLDTSFQDSVSKVCRRWRYVALNMASLWNYVDFAEGMPYKRSLMYIERSKNAPLDILIHARHNNTDDRDGKRKINIFCLKRAMDIILPHLHRWRSFCFYADDFCRMETLVGMLGSVGAATELQTLCLHVSDTGYHRDGSYYPEEVEASRTIRIFGGQIPKLRSLWICRAFFSWKLSNIMQSNLVNLTAMHIFRHCAMSLAEFLNQLQFTPQLRTLELYGYEFRDEESNGLYTSVTLPQLTCLNLSQGICHEDLVALLEHITIPKLQSLGLNFVTMIYILRELFATLLDRIPLENLAKLIVAPDIWWELGDWTDLVTEFCGRLKNTETLEIIGDIAPYPMFLSAWETQEVFPRVSTLIVHDTENTSAFREIVERNSSRPLKRVISVEGPWDQWEGESYSETLGSELGQCLSAEQLTRQSKLECWGGPQVEYL</sequence>
<gene>
    <name evidence="1" type="ORF">BDY19DRAFT_940694</name>
</gene>
<keyword evidence="2" id="KW-1185">Reference proteome</keyword>